<evidence type="ECO:0000259" key="2">
    <source>
        <dbReference type="Pfam" id="PF08241"/>
    </source>
</evidence>
<protein>
    <recommendedName>
        <fullName evidence="2">Methyltransferase type 11 domain-containing protein</fullName>
    </recommendedName>
</protein>
<feature type="compositionally biased region" description="Low complexity" evidence="1">
    <location>
        <begin position="309"/>
        <end position="334"/>
    </location>
</feature>
<proteinExistence type="predicted"/>
<dbReference type="EMBL" id="HBGU01040141">
    <property type="protein sequence ID" value="CAD9468456.1"/>
    <property type="molecule type" value="Transcribed_RNA"/>
</dbReference>
<accession>A0A7S2E1A8</accession>
<feature type="compositionally biased region" description="Basic and acidic residues" evidence="1">
    <location>
        <begin position="287"/>
        <end position="298"/>
    </location>
</feature>
<dbReference type="AlphaFoldDB" id="A0A7S2E1A8"/>
<gene>
    <name evidence="3" type="ORF">CBRE1094_LOCUS21886</name>
</gene>
<dbReference type="GO" id="GO:0008757">
    <property type="term" value="F:S-adenosylmethionine-dependent methyltransferase activity"/>
    <property type="evidence" value="ECO:0007669"/>
    <property type="project" value="InterPro"/>
</dbReference>
<dbReference type="InterPro" id="IPR013216">
    <property type="entry name" value="Methyltransf_11"/>
</dbReference>
<feature type="compositionally biased region" description="Low complexity" evidence="1">
    <location>
        <begin position="388"/>
        <end position="402"/>
    </location>
</feature>
<dbReference type="SUPFAM" id="SSF53335">
    <property type="entry name" value="S-adenosyl-L-methionine-dependent methyltransferases"/>
    <property type="match status" value="1"/>
</dbReference>
<sequence>MATPPLSRAPDFTIVQPQDSKELLTFERMVRVKPYPVECPYDGAELFDAAEPLRMQPQPSRTVTTAIKQFYRKLLGRPTSPVLEHVCDGNTRLPHLLHRRGLATQLHASESSFTSAAAANSRWDHLCLSALQQRVHPDGLEYSLPFGESAFEAVLSHGCVPYAESPLPLFSELHRIVKPGGTLAVTFSGSPPTSSKWAQFATCDPRSASLAWLQAADSADLLYMVGSFFFYSAEWGSIEVSEILPHSDTNPAPLYAVCARKMTNRQRFVHKAAVDVARLQRLREAAANDVKREARRDPNAPSVNAADKGASVGRTSVSVSVGRTSVSTSPVGVGPAPPSGPAVPTGAGSAAGLSGSAFGDKALQEGAARKSLQESARARRERQRDEGAVTAGSTSSAVSTSSEPVEDASSMVRRKILETIKRGIQENRGRTDLGEGERRMLDHMQLYVMETKVAETQLSEEERRMWESMKKDYINAHHPSAEEPGSSS</sequence>
<dbReference type="PANTHER" id="PTHR43036">
    <property type="entry name" value="OSJNBB0011N17.9 PROTEIN"/>
    <property type="match status" value="1"/>
</dbReference>
<feature type="region of interest" description="Disordered" evidence="1">
    <location>
        <begin position="287"/>
        <end position="410"/>
    </location>
</feature>
<dbReference type="InterPro" id="IPR029063">
    <property type="entry name" value="SAM-dependent_MTases_sf"/>
</dbReference>
<name>A0A7S2E1A8_9EUKA</name>
<dbReference type="Pfam" id="PF08241">
    <property type="entry name" value="Methyltransf_11"/>
    <property type="match status" value="1"/>
</dbReference>
<reference evidence="3" key="1">
    <citation type="submission" date="2021-01" db="EMBL/GenBank/DDBJ databases">
        <authorList>
            <person name="Corre E."/>
            <person name="Pelletier E."/>
            <person name="Niang G."/>
            <person name="Scheremetjew M."/>
            <person name="Finn R."/>
            <person name="Kale V."/>
            <person name="Holt S."/>
            <person name="Cochrane G."/>
            <person name="Meng A."/>
            <person name="Brown T."/>
            <person name="Cohen L."/>
        </authorList>
    </citation>
    <scope>NUCLEOTIDE SEQUENCE</scope>
    <source>
        <strain evidence="3">UTEX LB 985</strain>
    </source>
</reference>
<organism evidence="3">
    <name type="scientific">Haptolina brevifila</name>
    <dbReference type="NCBI Taxonomy" id="156173"/>
    <lineage>
        <taxon>Eukaryota</taxon>
        <taxon>Haptista</taxon>
        <taxon>Haptophyta</taxon>
        <taxon>Prymnesiophyceae</taxon>
        <taxon>Prymnesiales</taxon>
        <taxon>Prymnesiaceae</taxon>
        <taxon>Haptolina</taxon>
    </lineage>
</organism>
<feature type="compositionally biased region" description="Low complexity" evidence="1">
    <location>
        <begin position="342"/>
        <end position="357"/>
    </location>
</feature>
<feature type="compositionally biased region" description="Basic and acidic residues" evidence="1">
    <location>
        <begin position="367"/>
        <end position="387"/>
    </location>
</feature>
<dbReference type="PANTHER" id="PTHR43036:SF2">
    <property type="entry name" value="OS04G0481300 PROTEIN"/>
    <property type="match status" value="1"/>
</dbReference>
<evidence type="ECO:0000256" key="1">
    <source>
        <dbReference type="SAM" id="MobiDB-lite"/>
    </source>
</evidence>
<feature type="domain" description="Methyltransferase type 11" evidence="2">
    <location>
        <begin position="125"/>
        <end position="184"/>
    </location>
</feature>
<evidence type="ECO:0000313" key="3">
    <source>
        <dbReference type="EMBL" id="CAD9468456.1"/>
    </source>
</evidence>
<dbReference type="Gene3D" id="3.40.50.150">
    <property type="entry name" value="Vaccinia Virus protein VP39"/>
    <property type="match status" value="1"/>
</dbReference>